<evidence type="ECO:0000313" key="2">
    <source>
        <dbReference type="Proteomes" id="UP000554837"/>
    </source>
</evidence>
<dbReference type="Proteomes" id="UP000554837">
    <property type="component" value="Unassembled WGS sequence"/>
</dbReference>
<dbReference type="OrthoDB" id="329761at2"/>
<dbReference type="RefSeq" id="WP_138857587.1">
    <property type="nucleotide sequence ID" value="NZ_CP040709.1"/>
</dbReference>
<name>A0A840S1F3_9BURK</name>
<organism evidence="1 2">
    <name type="scientific">Inhella inkyongensis</name>
    <dbReference type="NCBI Taxonomy" id="392593"/>
    <lineage>
        <taxon>Bacteria</taxon>
        <taxon>Pseudomonadati</taxon>
        <taxon>Pseudomonadota</taxon>
        <taxon>Betaproteobacteria</taxon>
        <taxon>Burkholderiales</taxon>
        <taxon>Sphaerotilaceae</taxon>
        <taxon>Inhella</taxon>
    </lineage>
</organism>
<comment type="caution">
    <text evidence="1">The sequence shown here is derived from an EMBL/GenBank/DDBJ whole genome shotgun (WGS) entry which is preliminary data.</text>
</comment>
<proteinExistence type="predicted"/>
<evidence type="ECO:0000313" key="1">
    <source>
        <dbReference type="EMBL" id="MBB5203352.1"/>
    </source>
</evidence>
<protein>
    <submittedName>
        <fullName evidence="1">Uncharacterized protein</fullName>
    </submittedName>
</protein>
<sequence>MQRRTLLKLGGATALLFGAAGGLALLWSPGLKGSQLTPAGRLALGAIARAVLDGALPAGDAALNRHLNHLEGVFAAMPPAVQAELQQLMGLIANAPGRLGLLGLAGPLHEQSVADLQSALESLRHSRLGLRQQVYFALRDLNAAAFYSQPEAWQLIGYPGPREI</sequence>
<dbReference type="EMBL" id="JACHHO010000001">
    <property type="protein sequence ID" value="MBB5203352.1"/>
    <property type="molecule type" value="Genomic_DNA"/>
</dbReference>
<accession>A0A840S1F3</accession>
<reference evidence="1 2" key="1">
    <citation type="submission" date="2020-08" db="EMBL/GenBank/DDBJ databases">
        <title>Genomic Encyclopedia of Type Strains, Phase IV (KMG-IV): sequencing the most valuable type-strain genomes for metagenomic binning, comparative biology and taxonomic classification.</title>
        <authorList>
            <person name="Goeker M."/>
        </authorList>
    </citation>
    <scope>NUCLEOTIDE SEQUENCE [LARGE SCALE GENOMIC DNA]</scope>
    <source>
        <strain evidence="1 2">DSM 23958</strain>
    </source>
</reference>
<gene>
    <name evidence="1" type="ORF">HNQ51_000645</name>
</gene>
<dbReference type="AlphaFoldDB" id="A0A840S1F3"/>
<keyword evidence="2" id="KW-1185">Reference proteome</keyword>